<sequence length="477" mass="51048">MSEREASQVESVAGPRGPRGGTAEALSAIGPLGGVSNNPLGDSSNTGSGGAWKSPSGYAGCRVHRRDGFRYDVQPAHSAAHAAACVSRVLLYQPLLCEMWDPGFVVNRYRSVAEERLLLSVQCLSSLDRRHRPAATLVAQATREIRAAIAARDADVCAYFLTRRTEQAARDIAHSAATPAPSAPSRRPPGQLTLEQAFGLPPHRDPVWTRVRMAAAANATGLGDPNDRNVLGAILVGATPVRGTPVRGTTGRGTTGRGARTVAVPGTDLVAAAPMAVELVTTAPAAAAQETTFEILVALYHQRYFPPNPTLLTPGLVNHRLLDPLAQRRPGRELQTRPGRDPRPECAAAPLPTELLQSVASREFPERASDLALWQFGLQAVTRFAPSLSAETALKSHYTLATLNLLVRWVQTPDRQTPTEPARGRNPQKLVTQKPAMQKTAMQKTALQKAAAGRKTRSQSRSKKKPGAPPKTAKRTN</sequence>
<comment type="caution">
    <text evidence="2">The sequence shown here is derived from an EMBL/GenBank/DDBJ whole genome shotgun (WGS) entry which is preliminary data.</text>
</comment>
<name>A0A023B1M1_GRENI</name>
<accession>A0A023B1M1</accession>
<feature type="region of interest" description="Disordered" evidence="1">
    <location>
        <begin position="171"/>
        <end position="201"/>
    </location>
</feature>
<keyword evidence="3" id="KW-1185">Reference proteome</keyword>
<dbReference type="AlphaFoldDB" id="A0A023B1M1"/>
<reference evidence="2" key="1">
    <citation type="submission" date="2013-12" db="EMBL/GenBank/DDBJ databases">
        <authorList>
            <person name="Omoto C.K."/>
            <person name="Sibley D."/>
            <person name="Venepally P."/>
            <person name="Hadjithomas M."/>
            <person name="Karamycheva S."/>
            <person name="Brunk B."/>
            <person name="Roos D."/>
            <person name="Caler E."/>
            <person name="Lorenzi H."/>
        </authorList>
    </citation>
    <scope>NUCLEOTIDE SEQUENCE</scope>
</reference>
<dbReference type="EMBL" id="AFNH02000988">
    <property type="protein sequence ID" value="EZG46947.1"/>
    <property type="molecule type" value="Genomic_DNA"/>
</dbReference>
<feature type="compositionally biased region" description="Basic residues" evidence="1">
    <location>
        <begin position="452"/>
        <end position="477"/>
    </location>
</feature>
<dbReference type="RefSeq" id="XP_011132222.1">
    <property type="nucleotide sequence ID" value="XM_011133920.1"/>
</dbReference>
<protein>
    <submittedName>
        <fullName evidence="2">Uncharacterized protein</fullName>
    </submittedName>
</protein>
<organism evidence="2 3">
    <name type="scientific">Gregarina niphandrodes</name>
    <name type="common">Septate eugregarine</name>
    <dbReference type="NCBI Taxonomy" id="110365"/>
    <lineage>
        <taxon>Eukaryota</taxon>
        <taxon>Sar</taxon>
        <taxon>Alveolata</taxon>
        <taxon>Apicomplexa</taxon>
        <taxon>Conoidasida</taxon>
        <taxon>Gregarinasina</taxon>
        <taxon>Eugregarinorida</taxon>
        <taxon>Gregarinidae</taxon>
        <taxon>Gregarina</taxon>
    </lineage>
</organism>
<dbReference type="GeneID" id="22914644"/>
<dbReference type="VEuPathDB" id="CryptoDB:GNI_132540"/>
<evidence type="ECO:0000256" key="1">
    <source>
        <dbReference type="SAM" id="MobiDB-lite"/>
    </source>
</evidence>
<evidence type="ECO:0000313" key="2">
    <source>
        <dbReference type="EMBL" id="EZG46947.1"/>
    </source>
</evidence>
<gene>
    <name evidence="2" type="ORF">GNI_132540</name>
</gene>
<feature type="region of interest" description="Disordered" evidence="1">
    <location>
        <begin position="414"/>
        <end position="477"/>
    </location>
</feature>
<evidence type="ECO:0000313" key="3">
    <source>
        <dbReference type="Proteomes" id="UP000019763"/>
    </source>
</evidence>
<feature type="compositionally biased region" description="Polar residues" evidence="1">
    <location>
        <begin position="35"/>
        <end position="46"/>
    </location>
</feature>
<feature type="compositionally biased region" description="Low complexity" evidence="1">
    <location>
        <begin position="174"/>
        <end position="189"/>
    </location>
</feature>
<proteinExistence type="predicted"/>
<dbReference type="Proteomes" id="UP000019763">
    <property type="component" value="Unassembled WGS sequence"/>
</dbReference>
<feature type="region of interest" description="Disordered" evidence="1">
    <location>
        <begin position="1"/>
        <end position="56"/>
    </location>
</feature>